<protein>
    <submittedName>
        <fullName evidence="1">Uncharacterized protein</fullName>
    </submittedName>
</protein>
<evidence type="ECO:0000313" key="1">
    <source>
        <dbReference type="EMBL" id="KAH3689939.1"/>
    </source>
</evidence>
<organism evidence="1 2">
    <name type="scientific">Dreissena polymorpha</name>
    <name type="common">Zebra mussel</name>
    <name type="synonym">Mytilus polymorpha</name>
    <dbReference type="NCBI Taxonomy" id="45954"/>
    <lineage>
        <taxon>Eukaryota</taxon>
        <taxon>Metazoa</taxon>
        <taxon>Spiralia</taxon>
        <taxon>Lophotrochozoa</taxon>
        <taxon>Mollusca</taxon>
        <taxon>Bivalvia</taxon>
        <taxon>Autobranchia</taxon>
        <taxon>Heteroconchia</taxon>
        <taxon>Euheterodonta</taxon>
        <taxon>Imparidentia</taxon>
        <taxon>Neoheterodontei</taxon>
        <taxon>Myida</taxon>
        <taxon>Dreissenoidea</taxon>
        <taxon>Dreissenidae</taxon>
        <taxon>Dreissena</taxon>
    </lineage>
</organism>
<gene>
    <name evidence="1" type="ORF">DPMN_191184</name>
</gene>
<evidence type="ECO:0000313" key="2">
    <source>
        <dbReference type="Proteomes" id="UP000828390"/>
    </source>
</evidence>
<reference evidence="1" key="1">
    <citation type="journal article" date="2019" name="bioRxiv">
        <title>The Genome of the Zebra Mussel, Dreissena polymorpha: A Resource for Invasive Species Research.</title>
        <authorList>
            <person name="McCartney M.A."/>
            <person name="Auch B."/>
            <person name="Kono T."/>
            <person name="Mallez S."/>
            <person name="Zhang Y."/>
            <person name="Obille A."/>
            <person name="Becker A."/>
            <person name="Abrahante J.E."/>
            <person name="Garbe J."/>
            <person name="Badalamenti J.P."/>
            <person name="Herman A."/>
            <person name="Mangelson H."/>
            <person name="Liachko I."/>
            <person name="Sullivan S."/>
            <person name="Sone E.D."/>
            <person name="Koren S."/>
            <person name="Silverstein K.A.T."/>
            <person name="Beckman K.B."/>
            <person name="Gohl D.M."/>
        </authorList>
    </citation>
    <scope>NUCLEOTIDE SEQUENCE</scope>
    <source>
        <strain evidence="1">Duluth1</strain>
        <tissue evidence="1">Whole animal</tissue>
    </source>
</reference>
<comment type="caution">
    <text evidence="1">The sequence shown here is derived from an EMBL/GenBank/DDBJ whole genome shotgun (WGS) entry which is preliminary data.</text>
</comment>
<reference evidence="1" key="2">
    <citation type="submission" date="2020-11" db="EMBL/GenBank/DDBJ databases">
        <authorList>
            <person name="McCartney M.A."/>
            <person name="Auch B."/>
            <person name="Kono T."/>
            <person name="Mallez S."/>
            <person name="Becker A."/>
            <person name="Gohl D.M."/>
            <person name="Silverstein K.A.T."/>
            <person name="Koren S."/>
            <person name="Bechman K.B."/>
            <person name="Herman A."/>
            <person name="Abrahante J.E."/>
            <person name="Garbe J."/>
        </authorList>
    </citation>
    <scope>NUCLEOTIDE SEQUENCE</scope>
    <source>
        <strain evidence="1">Duluth1</strain>
        <tissue evidence="1">Whole animal</tissue>
    </source>
</reference>
<keyword evidence="2" id="KW-1185">Reference proteome</keyword>
<accession>A0A9D3XXW1</accession>
<dbReference type="AlphaFoldDB" id="A0A9D3XXW1"/>
<proteinExistence type="predicted"/>
<dbReference type="EMBL" id="JAIWYP010000088">
    <property type="protein sequence ID" value="KAH3689939.1"/>
    <property type="molecule type" value="Genomic_DNA"/>
</dbReference>
<sequence>MGEQPAARTWGLSYGTVFHSVQTLARAPQKLMERKFARALPLNNSLLHELTLPNDNRCPNTAMSQHHGEITVMEILSAQVTLGEGNCCLKSRGKPGCFGDTYW</sequence>
<name>A0A9D3XXW1_DREPO</name>
<dbReference type="Proteomes" id="UP000828390">
    <property type="component" value="Unassembled WGS sequence"/>
</dbReference>